<dbReference type="AlphaFoldDB" id="A0A239G9T9"/>
<keyword evidence="3" id="KW-1185">Reference proteome</keyword>
<feature type="transmembrane region" description="Helical" evidence="1">
    <location>
        <begin position="221"/>
        <end position="236"/>
    </location>
</feature>
<evidence type="ECO:0000313" key="2">
    <source>
        <dbReference type="EMBL" id="SNS65861.1"/>
    </source>
</evidence>
<feature type="transmembrane region" description="Helical" evidence="1">
    <location>
        <begin position="243"/>
        <end position="262"/>
    </location>
</feature>
<feature type="transmembrane region" description="Helical" evidence="1">
    <location>
        <begin position="69"/>
        <end position="86"/>
    </location>
</feature>
<evidence type="ECO:0008006" key="4">
    <source>
        <dbReference type="Google" id="ProtNLM"/>
    </source>
</evidence>
<feature type="transmembrane region" description="Helical" evidence="1">
    <location>
        <begin position="45"/>
        <end position="62"/>
    </location>
</feature>
<gene>
    <name evidence="2" type="ORF">SAMN06265795_104315</name>
</gene>
<keyword evidence="1" id="KW-1133">Transmembrane helix</keyword>
<feature type="transmembrane region" description="Helical" evidence="1">
    <location>
        <begin position="172"/>
        <end position="191"/>
    </location>
</feature>
<evidence type="ECO:0000256" key="1">
    <source>
        <dbReference type="SAM" id="Phobius"/>
    </source>
</evidence>
<reference evidence="2 3" key="1">
    <citation type="submission" date="2017-06" db="EMBL/GenBank/DDBJ databases">
        <authorList>
            <person name="Kim H.J."/>
            <person name="Triplett B.A."/>
        </authorList>
    </citation>
    <scope>NUCLEOTIDE SEQUENCE [LARGE SCALE GENOMIC DNA]</scope>
    <source>
        <strain evidence="2 3">U15</strain>
    </source>
</reference>
<feature type="transmembrane region" description="Helical" evidence="1">
    <location>
        <begin position="130"/>
        <end position="152"/>
    </location>
</feature>
<proteinExistence type="predicted"/>
<sequence>MYRRFMLLLLNLAMFVALTFGYENFIVPLYGYEGYVFQPDITNGYAAVIAIIILSIIIPATFKKPSTLFFQLTMVFILIPMMVLFYAEGKSWEYPAQVVTAFVFSVGLLRFIKIDRPRSFFLSMDALQRLLLFMVLIYLGSIFAMGGAAYLNFDLSKVYDFRTDAADNLPGIFGYISPPMGKVVVPIGLVLSLLYRKYVFASLYVIFGFLIFGLTANKAPLFNPFLVLFIYLISSSKSLTIKFNLGILLVILLSIGDFWLAFNLENSDGLFGWLGTLMLARMFFLPPEINYMYHEFFSSHDWVLFSDSKITLGLLRYPYPLDAPHMIGRYYFNSDLTGANTGWIGSGYMHAGFAGMLLYAAMTAVIFKYVDSCARKAGDRGVELVTAATVIPIFSLITSSDLPTTFLTHGLWANMILIACFRNRSPNDYAELVRMRSGVKPSSTVQKGALLNPREHNTYLKRS</sequence>
<dbReference type="Proteomes" id="UP000198284">
    <property type="component" value="Unassembled WGS sequence"/>
</dbReference>
<protein>
    <recommendedName>
        <fullName evidence="4">Oligosaccharide repeat unit polymerase</fullName>
    </recommendedName>
</protein>
<evidence type="ECO:0000313" key="3">
    <source>
        <dbReference type="Proteomes" id="UP000198284"/>
    </source>
</evidence>
<name>A0A239G9T9_9BURK</name>
<keyword evidence="1" id="KW-0472">Membrane</keyword>
<accession>A0A239G9T9</accession>
<organism evidence="2 3">
    <name type="scientific">Noviherbaspirillum humi</name>
    <dbReference type="NCBI Taxonomy" id="1688639"/>
    <lineage>
        <taxon>Bacteria</taxon>
        <taxon>Pseudomonadati</taxon>
        <taxon>Pseudomonadota</taxon>
        <taxon>Betaproteobacteria</taxon>
        <taxon>Burkholderiales</taxon>
        <taxon>Oxalobacteraceae</taxon>
        <taxon>Noviherbaspirillum</taxon>
    </lineage>
</organism>
<feature type="transmembrane region" description="Helical" evidence="1">
    <location>
        <begin position="348"/>
        <end position="370"/>
    </location>
</feature>
<feature type="transmembrane region" description="Helical" evidence="1">
    <location>
        <begin position="92"/>
        <end position="109"/>
    </location>
</feature>
<keyword evidence="1" id="KW-0812">Transmembrane</keyword>
<dbReference type="EMBL" id="FZOT01000004">
    <property type="protein sequence ID" value="SNS65861.1"/>
    <property type="molecule type" value="Genomic_DNA"/>
</dbReference>